<accession>G0PG77</accession>
<gene>
    <name evidence="1" type="ORF">CAEBREN_18146</name>
</gene>
<dbReference type="HOGENOM" id="CLU_2051708_0_0_1"/>
<protein>
    <submittedName>
        <fullName evidence="1">Uncharacterized protein</fullName>
    </submittedName>
</protein>
<reference evidence="2" key="1">
    <citation type="submission" date="2011-07" db="EMBL/GenBank/DDBJ databases">
        <authorList>
            <consortium name="Caenorhabditis brenneri Sequencing and Analysis Consortium"/>
            <person name="Wilson R.K."/>
        </authorList>
    </citation>
    <scope>NUCLEOTIDE SEQUENCE [LARGE SCALE GENOMIC DNA]</scope>
    <source>
        <strain evidence="2">PB2801</strain>
    </source>
</reference>
<keyword evidence="2" id="KW-1185">Reference proteome</keyword>
<dbReference type="InParanoid" id="G0PG77"/>
<evidence type="ECO:0000313" key="1">
    <source>
        <dbReference type="EMBL" id="EGT54801.1"/>
    </source>
</evidence>
<evidence type="ECO:0000313" key="2">
    <source>
        <dbReference type="Proteomes" id="UP000008068"/>
    </source>
</evidence>
<proteinExistence type="predicted"/>
<sequence length="108" mass="12366">MEFVKERLVNVRKAVQGYLEDAETQKQLCKIQVLDSELDYGETLMAAMEEYSEVCDRITAYKVELATLDGHLENISKMELTSARIGQDLKTVEKELAELMDRNLIPPQ</sequence>
<name>G0PG77_CAEBE</name>
<dbReference type="EMBL" id="GL380405">
    <property type="protein sequence ID" value="EGT54801.1"/>
    <property type="molecule type" value="Genomic_DNA"/>
</dbReference>
<dbReference type="AlphaFoldDB" id="G0PG77"/>
<dbReference type="Proteomes" id="UP000008068">
    <property type="component" value="Unassembled WGS sequence"/>
</dbReference>
<organism evidence="2">
    <name type="scientific">Caenorhabditis brenneri</name>
    <name type="common">Nematode worm</name>
    <dbReference type="NCBI Taxonomy" id="135651"/>
    <lineage>
        <taxon>Eukaryota</taxon>
        <taxon>Metazoa</taxon>
        <taxon>Ecdysozoa</taxon>
        <taxon>Nematoda</taxon>
        <taxon>Chromadorea</taxon>
        <taxon>Rhabditida</taxon>
        <taxon>Rhabditina</taxon>
        <taxon>Rhabditomorpha</taxon>
        <taxon>Rhabditoidea</taxon>
        <taxon>Rhabditidae</taxon>
        <taxon>Peloderinae</taxon>
        <taxon>Caenorhabditis</taxon>
    </lineage>
</organism>